<dbReference type="PANTHER" id="PTHR47926:SF423">
    <property type="entry name" value="REPEAT-CONTAINING PROTEIN, PUTATIVE-RELATED"/>
    <property type="match status" value="1"/>
</dbReference>
<sequence length="777" mass="86468">MRKAASSPFSIFSFTKSLSPVPFQQTFSHHTVAIQPFSNGEQNHQRIIHLLQEIPRLGSFDATKSLHALAIRSGSNFPQPIFINNNIIQSYVLLGQLLLARKVFDKMPQRNVVSYNSMIGAYGRNGSVEEAWNLFSEMRGCGFEPTQFTFGGLLSCVALDLYSGYQLQGLIIKNGLFYADAFAGTALLGLFGRLSCVDEALRAFDDMPQKNLVTWNSMISLFGHQGFVEVSISLFRELVRIGGALSEYSYVGALSGLVSEQDLESGEQLHGLLIKSGLGCKVLVSNALISFYVNCCGPYTAEKLFWEGPVRDIVSWNMIVGALAKSDNSGKALQLFMKMCSEGVWPNQTTFVSVINSCTSSQNLMHGKLIHATTIKYKFGLDVFVGSALVDLYAKHNELEAAHHCFDDIDAKNVVSWNALIWGYSQKRTLSSVLLLREMIQSGYCPNEFSFSAALKSSVIVELQQLHSLIMKLGYDQNEYVSCSLITSYAKNGLLSDAFFLVPDTNTPPPAVPTNILAGLYNKTRQYHKAQELYSLLEEPDIVSWNILIASCSRNGDFKEAFELFGHMLVAYIYPDKYTYVSLLSICTKLCNLALGTSVHGLIIKTNLERCDTFVYNIMIDMYGKCGSLESSLKVFNEIKDKNLISWTALISSLGLYGHADEALQRFGEMEAVGFRPDAVAFIAVLSACRYGGLVSEGKKLFGEMKTNYGIQPDMNHYQLMVDLLSRYGHLKEAEHLILGMPFPPNALIWRSFLESCKRQHGAENLVMEHINVESNR</sequence>
<dbReference type="GO" id="GO:0003723">
    <property type="term" value="F:RNA binding"/>
    <property type="evidence" value="ECO:0007669"/>
    <property type="project" value="InterPro"/>
</dbReference>
<dbReference type="PROSITE" id="PS51375">
    <property type="entry name" value="PPR"/>
    <property type="match status" value="5"/>
</dbReference>
<dbReference type="InterPro" id="IPR002885">
    <property type="entry name" value="PPR_rpt"/>
</dbReference>
<dbReference type="OrthoDB" id="1913111at2759"/>
<feature type="repeat" description="PPR" evidence="2">
    <location>
        <begin position="211"/>
        <end position="245"/>
    </location>
</feature>
<feature type="repeat" description="PPR" evidence="2">
    <location>
        <begin position="312"/>
        <end position="346"/>
    </location>
</feature>
<gene>
    <name evidence="3" type="ORF">Acr_00g0035790</name>
</gene>
<reference evidence="4" key="1">
    <citation type="submission" date="2019-07" db="EMBL/GenBank/DDBJ databases">
        <title>De Novo Assembly of kiwifruit Actinidia rufa.</title>
        <authorList>
            <person name="Sugita-Konishi S."/>
            <person name="Sato K."/>
            <person name="Mori E."/>
            <person name="Abe Y."/>
            <person name="Kisaki G."/>
            <person name="Hamano K."/>
            <person name="Suezawa K."/>
            <person name="Otani M."/>
            <person name="Fukuda T."/>
            <person name="Manabe T."/>
            <person name="Gomi K."/>
            <person name="Tabuchi M."/>
            <person name="Akimitsu K."/>
            <person name="Kataoka I."/>
        </authorList>
    </citation>
    <scope>NUCLEOTIDE SEQUENCE [LARGE SCALE GENOMIC DNA]</scope>
    <source>
        <strain evidence="4">cv. Fuchu</strain>
    </source>
</reference>
<dbReference type="FunFam" id="1.25.40.10:FF:000242">
    <property type="entry name" value="Pentatricopeptide repeat-containing protein"/>
    <property type="match status" value="1"/>
</dbReference>
<evidence type="ECO:0000256" key="1">
    <source>
        <dbReference type="ARBA" id="ARBA00022737"/>
    </source>
</evidence>
<feature type="repeat" description="PPR" evidence="2">
    <location>
        <begin position="541"/>
        <end position="575"/>
    </location>
</feature>
<comment type="caution">
    <text evidence="3">The sequence shown here is derived from an EMBL/GenBank/DDBJ whole genome shotgun (WGS) entry which is preliminary data.</text>
</comment>
<dbReference type="Proteomes" id="UP000585474">
    <property type="component" value="Unassembled WGS sequence"/>
</dbReference>
<evidence type="ECO:0000313" key="3">
    <source>
        <dbReference type="EMBL" id="GFS34756.1"/>
    </source>
</evidence>
<dbReference type="EMBL" id="BJWL01000216">
    <property type="protein sequence ID" value="GFS34756.1"/>
    <property type="molecule type" value="Genomic_DNA"/>
</dbReference>
<dbReference type="FunFam" id="1.25.40.10:FF:000381">
    <property type="entry name" value="Pentatricopeptide repeat-containing protein"/>
    <property type="match status" value="1"/>
</dbReference>
<evidence type="ECO:0000256" key="2">
    <source>
        <dbReference type="PROSITE-ProRule" id="PRU00708"/>
    </source>
</evidence>
<dbReference type="AlphaFoldDB" id="A0A7J0DGD0"/>
<name>A0A7J0DGD0_9ERIC</name>
<dbReference type="Pfam" id="PF01535">
    <property type="entry name" value="PPR"/>
    <property type="match status" value="6"/>
</dbReference>
<feature type="repeat" description="PPR" evidence="2">
    <location>
        <begin position="612"/>
        <end position="646"/>
    </location>
</feature>
<organism evidence="3 4">
    <name type="scientific">Actinidia rufa</name>
    <dbReference type="NCBI Taxonomy" id="165716"/>
    <lineage>
        <taxon>Eukaryota</taxon>
        <taxon>Viridiplantae</taxon>
        <taxon>Streptophyta</taxon>
        <taxon>Embryophyta</taxon>
        <taxon>Tracheophyta</taxon>
        <taxon>Spermatophyta</taxon>
        <taxon>Magnoliopsida</taxon>
        <taxon>eudicotyledons</taxon>
        <taxon>Gunneridae</taxon>
        <taxon>Pentapetalae</taxon>
        <taxon>asterids</taxon>
        <taxon>Ericales</taxon>
        <taxon>Actinidiaceae</taxon>
        <taxon>Actinidia</taxon>
    </lineage>
</organism>
<protein>
    <submittedName>
        <fullName evidence="3">Pentatricopeptide repeat (PPR) superfamily protein</fullName>
    </submittedName>
</protein>
<dbReference type="NCBIfam" id="TIGR00756">
    <property type="entry name" value="PPR"/>
    <property type="match status" value="5"/>
</dbReference>
<keyword evidence="4" id="KW-1185">Reference proteome</keyword>
<dbReference type="Gene3D" id="1.25.40.10">
    <property type="entry name" value="Tetratricopeptide repeat domain"/>
    <property type="match status" value="6"/>
</dbReference>
<dbReference type="InterPro" id="IPR046960">
    <property type="entry name" value="PPR_At4g14850-like_plant"/>
</dbReference>
<dbReference type="PANTHER" id="PTHR47926">
    <property type="entry name" value="PENTATRICOPEPTIDE REPEAT-CONTAINING PROTEIN"/>
    <property type="match status" value="1"/>
</dbReference>
<dbReference type="Pfam" id="PF13041">
    <property type="entry name" value="PPR_2"/>
    <property type="match status" value="3"/>
</dbReference>
<proteinExistence type="predicted"/>
<evidence type="ECO:0000313" key="4">
    <source>
        <dbReference type="Proteomes" id="UP000585474"/>
    </source>
</evidence>
<accession>A0A7J0DGD0</accession>
<dbReference type="GO" id="GO:0009451">
    <property type="term" value="P:RNA modification"/>
    <property type="evidence" value="ECO:0007669"/>
    <property type="project" value="InterPro"/>
</dbReference>
<feature type="repeat" description="PPR" evidence="2">
    <location>
        <begin position="111"/>
        <end position="145"/>
    </location>
</feature>
<dbReference type="FunFam" id="1.25.40.10:FF:001096">
    <property type="entry name" value="Pentatricopeptide repeat-containing protein"/>
    <property type="match status" value="1"/>
</dbReference>
<dbReference type="InterPro" id="IPR011990">
    <property type="entry name" value="TPR-like_helical_dom_sf"/>
</dbReference>
<keyword evidence="1" id="KW-0677">Repeat</keyword>